<feature type="region of interest" description="Disordered" evidence="1">
    <location>
        <begin position="65"/>
        <end position="111"/>
    </location>
</feature>
<organism evidence="2 3">
    <name type="scientific">Marinicrinis sediminis</name>
    <dbReference type="NCBI Taxonomy" id="1652465"/>
    <lineage>
        <taxon>Bacteria</taxon>
        <taxon>Bacillati</taxon>
        <taxon>Bacillota</taxon>
        <taxon>Bacilli</taxon>
        <taxon>Bacillales</taxon>
        <taxon>Paenibacillaceae</taxon>
    </lineage>
</organism>
<reference evidence="3" key="1">
    <citation type="journal article" date="2019" name="Int. J. Syst. Evol. Microbiol.">
        <title>The Global Catalogue of Microorganisms (GCM) 10K type strain sequencing project: providing services to taxonomists for standard genome sequencing and annotation.</title>
        <authorList>
            <consortium name="The Broad Institute Genomics Platform"/>
            <consortium name="The Broad Institute Genome Sequencing Center for Infectious Disease"/>
            <person name="Wu L."/>
            <person name="Ma J."/>
        </authorList>
    </citation>
    <scope>NUCLEOTIDE SEQUENCE [LARGE SCALE GENOMIC DNA]</scope>
    <source>
        <strain evidence="3">KCTC 33676</strain>
    </source>
</reference>
<gene>
    <name evidence="2" type="ORF">ACFSUC_11275</name>
</gene>
<dbReference type="Proteomes" id="UP001597497">
    <property type="component" value="Unassembled WGS sequence"/>
</dbReference>
<comment type="caution">
    <text evidence="2">The sequence shown here is derived from an EMBL/GenBank/DDBJ whole genome shotgun (WGS) entry which is preliminary data.</text>
</comment>
<protein>
    <submittedName>
        <fullName evidence="2">Uncharacterized protein</fullName>
    </submittedName>
</protein>
<sequence>MRWIKRGIKAMLFCIMVSLVSSTASIYAVQWYIEEQLMKWNLNLSGDTVQVGDLLTGLTQQWMPSTSDRTEQWARQVGEEQARLDDPIPADTESEPVEQEQSEPEGQDALPVFSSGTVQHGEEDEVIISTEDFHDTKDKLSAEDKMQIFSMLITKLPQEELQTLSTYMENGITTSEFIAMKELIGTYVSPEELDELLSLIEKYQ</sequence>
<name>A0ABW5RAW1_9BACL</name>
<accession>A0ABW5RAW1</accession>
<evidence type="ECO:0000313" key="3">
    <source>
        <dbReference type="Proteomes" id="UP001597497"/>
    </source>
</evidence>
<evidence type="ECO:0000313" key="2">
    <source>
        <dbReference type="EMBL" id="MFD2672182.1"/>
    </source>
</evidence>
<proteinExistence type="predicted"/>
<dbReference type="RefSeq" id="WP_379929705.1">
    <property type="nucleotide sequence ID" value="NZ_JBHUMM010000025.1"/>
</dbReference>
<evidence type="ECO:0000256" key="1">
    <source>
        <dbReference type="SAM" id="MobiDB-lite"/>
    </source>
</evidence>
<keyword evidence="3" id="KW-1185">Reference proteome</keyword>
<dbReference type="EMBL" id="JBHUMM010000025">
    <property type="protein sequence ID" value="MFD2672182.1"/>
    <property type="molecule type" value="Genomic_DNA"/>
</dbReference>
<feature type="compositionally biased region" description="Acidic residues" evidence="1">
    <location>
        <begin position="92"/>
        <end position="106"/>
    </location>
</feature>
<feature type="compositionally biased region" description="Basic and acidic residues" evidence="1">
    <location>
        <begin position="68"/>
        <end position="86"/>
    </location>
</feature>